<reference evidence="2" key="1">
    <citation type="submission" date="2023-03" db="EMBL/GenBank/DDBJ databases">
        <title>Lomoglobus Profundus gen. nov., sp. nov., a novel member of the phylum Verrucomicrobia, isolated from deep-marine sediment of South China Sea.</title>
        <authorList>
            <person name="Ahmad T."/>
            <person name="Ishaq S.E."/>
            <person name="Wang F."/>
        </authorList>
    </citation>
    <scope>NUCLEOTIDE SEQUENCE</scope>
    <source>
        <strain evidence="2">LMO-M01</strain>
    </source>
</reference>
<feature type="chain" id="PRO_5041952682" evidence="1">
    <location>
        <begin position="22"/>
        <end position="243"/>
    </location>
</feature>
<keyword evidence="1" id="KW-0732">Signal</keyword>
<dbReference type="KEGG" id="slom:PXH66_09645"/>
<dbReference type="EMBL" id="CP119075">
    <property type="protein sequence ID" value="WED67113.1"/>
    <property type="molecule type" value="Genomic_DNA"/>
</dbReference>
<evidence type="ECO:0000256" key="1">
    <source>
        <dbReference type="SAM" id="SignalP"/>
    </source>
</evidence>
<evidence type="ECO:0000313" key="2">
    <source>
        <dbReference type="EMBL" id="WED67113.1"/>
    </source>
</evidence>
<keyword evidence="3" id="KW-1185">Reference proteome</keyword>
<proteinExistence type="predicted"/>
<dbReference type="AlphaFoldDB" id="A0AAF0CSA9"/>
<sequence length="243" mass="26701">MIRPYLIVLLCSLLWTANLVAQETRAPLLKFDFTVMATDRLRYVAYVQLKPEARAKPRPTAADFDIIPLRVNSQGRSSLYHYEGPPPLRFVTTRGKGEALAVDRVVASMTGPASTERTLVILVPAEEGAFGLLAIDDGKSAFPAGHARLLNLSGLPVSGTLDDYRFELPPAPRASAPRRLGGSVRVGVAYQRQSRPVAVFDQSLSVSENERLLLVFLAPFRDGADLRTRVVRDQVRVPLPETP</sequence>
<dbReference type="RefSeq" id="WP_330932338.1">
    <property type="nucleotide sequence ID" value="NZ_CP119075.1"/>
</dbReference>
<protein>
    <submittedName>
        <fullName evidence="2">Uncharacterized protein</fullName>
    </submittedName>
</protein>
<organism evidence="2 3">
    <name type="scientific">Synoicihabitans lomoniglobus</name>
    <dbReference type="NCBI Taxonomy" id="2909285"/>
    <lineage>
        <taxon>Bacteria</taxon>
        <taxon>Pseudomonadati</taxon>
        <taxon>Verrucomicrobiota</taxon>
        <taxon>Opitutia</taxon>
        <taxon>Opitutales</taxon>
        <taxon>Opitutaceae</taxon>
        <taxon>Synoicihabitans</taxon>
    </lineage>
</organism>
<name>A0AAF0CSA9_9BACT</name>
<gene>
    <name evidence="2" type="ORF">PXH66_09645</name>
</gene>
<evidence type="ECO:0000313" key="3">
    <source>
        <dbReference type="Proteomes" id="UP001218638"/>
    </source>
</evidence>
<dbReference type="Proteomes" id="UP001218638">
    <property type="component" value="Chromosome"/>
</dbReference>
<feature type="signal peptide" evidence="1">
    <location>
        <begin position="1"/>
        <end position="21"/>
    </location>
</feature>
<accession>A0AAF0CSA9</accession>